<sequence length="333" mass="35814">MEAAGSCWQEPRLHDGRWSLPDLAGGDLGVTLERDSAGGGGEGRGDLAVHNAATCRLAELVRMPCMERSGVEESSSAKKAKIVSAAESAASEQVTVTLDSKLLDCSICLGTLAPPVFQCIDGHMTCLGCCEAVEYDCSVCGERADIRCHAVENILGGMTARCSFSEHGCTAIIPFMEKSSHEASCLHAPCYCPIAGCRPYARKPLRDHLTMEHPGLQLSGVIAGDFYPMRIGEEESARVVSLYGTGAAFLLVVDRSVPLGGYTLSMIHLASEPAGHNDFKYKIQVSTRAGIICLSSKTQSVGCLRSPYQAHASMFVEEDIWDREFSPVYIELR</sequence>
<protein>
    <recommendedName>
        <fullName evidence="5">SIAH-type domain-containing protein</fullName>
    </recommendedName>
</protein>
<evidence type="ECO:0000256" key="3">
    <source>
        <dbReference type="ARBA" id="ARBA00022833"/>
    </source>
</evidence>
<evidence type="ECO:0000313" key="6">
    <source>
        <dbReference type="EMBL" id="KAK1603594.1"/>
    </source>
</evidence>
<dbReference type="AlphaFoldDB" id="A0AAD8QKF3"/>
<reference evidence="6" key="1">
    <citation type="submission" date="2023-07" db="EMBL/GenBank/DDBJ databases">
        <title>A chromosome-level genome assembly of Lolium multiflorum.</title>
        <authorList>
            <person name="Chen Y."/>
            <person name="Copetti D."/>
            <person name="Kolliker R."/>
            <person name="Studer B."/>
        </authorList>
    </citation>
    <scope>NUCLEOTIDE SEQUENCE</scope>
    <source>
        <strain evidence="6">02402/16</strain>
        <tissue evidence="6">Leaf</tissue>
    </source>
</reference>
<dbReference type="PROSITE" id="PS51081">
    <property type="entry name" value="ZF_SIAH"/>
    <property type="match status" value="1"/>
</dbReference>
<dbReference type="Proteomes" id="UP001231189">
    <property type="component" value="Unassembled WGS sequence"/>
</dbReference>
<dbReference type="InterPro" id="IPR052088">
    <property type="entry name" value="E3_ubiquitin-ligase_SINA"/>
</dbReference>
<dbReference type="GO" id="GO:0008270">
    <property type="term" value="F:zinc ion binding"/>
    <property type="evidence" value="ECO:0007669"/>
    <property type="project" value="UniProtKB-KW"/>
</dbReference>
<dbReference type="InterPro" id="IPR013010">
    <property type="entry name" value="Znf_SIAH"/>
</dbReference>
<evidence type="ECO:0000313" key="7">
    <source>
        <dbReference type="Proteomes" id="UP001231189"/>
    </source>
</evidence>
<evidence type="ECO:0000256" key="2">
    <source>
        <dbReference type="ARBA" id="ARBA00022771"/>
    </source>
</evidence>
<name>A0AAD8QKF3_LOLMU</name>
<dbReference type="Gene3D" id="3.30.40.10">
    <property type="entry name" value="Zinc/RING finger domain, C3HC4 (zinc finger)"/>
    <property type="match status" value="1"/>
</dbReference>
<dbReference type="PANTHER" id="PTHR10315:SF114">
    <property type="entry name" value="RING-TYPE E3 UBIQUITIN TRANSFERASE"/>
    <property type="match status" value="1"/>
</dbReference>
<dbReference type="GO" id="GO:0061630">
    <property type="term" value="F:ubiquitin protein ligase activity"/>
    <property type="evidence" value="ECO:0007669"/>
    <property type="project" value="TreeGrafter"/>
</dbReference>
<comment type="caution">
    <text evidence="6">The sequence shown here is derived from an EMBL/GenBank/DDBJ whole genome shotgun (WGS) entry which is preliminary data.</text>
</comment>
<feature type="domain" description="SIAH-type" evidence="5">
    <location>
        <begin position="157"/>
        <end position="214"/>
    </location>
</feature>
<keyword evidence="7" id="KW-1185">Reference proteome</keyword>
<proteinExistence type="predicted"/>
<accession>A0AAD8QKF3</accession>
<keyword evidence="2 4" id="KW-0863">Zinc-finger</keyword>
<dbReference type="EMBL" id="JAUUTY010000010">
    <property type="protein sequence ID" value="KAK1603594.1"/>
    <property type="molecule type" value="Genomic_DNA"/>
</dbReference>
<dbReference type="InterPro" id="IPR013083">
    <property type="entry name" value="Znf_RING/FYVE/PHD"/>
</dbReference>
<dbReference type="PANTHER" id="PTHR10315">
    <property type="entry name" value="E3 UBIQUITIN PROTEIN LIGASE SIAH"/>
    <property type="match status" value="1"/>
</dbReference>
<evidence type="ECO:0000259" key="5">
    <source>
        <dbReference type="PROSITE" id="PS51081"/>
    </source>
</evidence>
<gene>
    <name evidence="6" type="ORF">QYE76_016368</name>
</gene>
<dbReference type="GO" id="GO:0005737">
    <property type="term" value="C:cytoplasm"/>
    <property type="evidence" value="ECO:0007669"/>
    <property type="project" value="TreeGrafter"/>
</dbReference>
<keyword evidence="1" id="KW-0479">Metal-binding</keyword>
<dbReference type="SUPFAM" id="SSF49599">
    <property type="entry name" value="TRAF domain-like"/>
    <property type="match status" value="1"/>
</dbReference>
<organism evidence="6 7">
    <name type="scientific">Lolium multiflorum</name>
    <name type="common">Italian ryegrass</name>
    <name type="synonym">Lolium perenne subsp. multiflorum</name>
    <dbReference type="NCBI Taxonomy" id="4521"/>
    <lineage>
        <taxon>Eukaryota</taxon>
        <taxon>Viridiplantae</taxon>
        <taxon>Streptophyta</taxon>
        <taxon>Embryophyta</taxon>
        <taxon>Tracheophyta</taxon>
        <taxon>Spermatophyta</taxon>
        <taxon>Magnoliopsida</taxon>
        <taxon>Liliopsida</taxon>
        <taxon>Poales</taxon>
        <taxon>Poaceae</taxon>
        <taxon>BOP clade</taxon>
        <taxon>Pooideae</taxon>
        <taxon>Poodae</taxon>
        <taxon>Poeae</taxon>
        <taxon>Poeae Chloroplast Group 2 (Poeae type)</taxon>
        <taxon>Loliodinae</taxon>
        <taxon>Loliinae</taxon>
        <taxon>Lolium</taxon>
    </lineage>
</organism>
<evidence type="ECO:0000256" key="1">
    <source>
        <dbReference type="ARBA" id="ARBA00022723"/>
    </source>
</evidence>
<keyword evidence="3" id="KW-0862">Zinc</keyword>
<evidence type="ECO:0000256" key="4">
    <source>
        <dbReference type="PROSITE-ProRule" id="PRU00455"/>
    </source>
</evidence>